<accession>A0A552JQC7</accession>
<organism evidence="1 2">
    <name type="scientific">Microcystis wesenbergii Mw_QC_S_20081001_S30D</name>
    <dbReference type="NCBI Taxonomy" id="2486245"/>
    <lineage>
        <taxon>Bacteria</taxon>
        <taxon>Bacillati</taxon>
        <taxon>Cyanobacteriota</taxon>
        <taxon>Cyanophyceae</taxon>
        <taxon>Oscillatoriophycideae</taxon>
        <taxon>Chroococcales</taxon>
        <taxon>Microcystaceae</taxon>
        <taxon>Microcystis</taxon>
    </lineage>
</organism>
<gene>
    <name evidence="1" type="ORF">EWV75_08155</name>
</gene>
<sequence length="61" mass="7034">MRFFGLCYAIDGFTRSETLTEKGIRRFLSIGFDLERTNQLSLLPNKDLVAPDRTRPSNEEP</sequence>
<protein>
    <submittedName>
        <fullName evidence="1">Uncharacterized protein</fullName>
    </submittedName>
</protein>
<comment type="caution">
    <text evidence="1">The sequence shown here is derived from an EMBL/GenBank/DDBJ whole genome shotgun (WGS) entry which is preliminary data.</text>
</comment>
<evidence type="ECO:0000313" key="1">
    <source>
        <dbReference type="EMBL" id="TRU97865.1"/>
    </source>
</evidence>
<dbReference type="AlphaFoldDB" id="A0A552JQC7"/>
<evidence type="ECO:0000313" key="2">
    <source>
        <dbReference type="Proteomes" id="UP000320523"/>
    </source>
</evidence>
<dbReference type="Proteomes" id="UP000320523">
    <property type="component" value="Unassembled WGS sequence"/>
</dbReference>
<name>A0A552JQC7_9CHRO</name>
<reference evidence="1 2" key="1">
    <citation type="submission" date="2019-01" db="EMBL/GenBank/DDBJ databases">
        <title>Coherence of Microcystis species and biogeography revealed through population genomics.</title>
        <authorList>
            <person name="Perez-Carrascal O.M."/>
            <person name="Terrat Y."/>
            <person name="Giani A."/>
            <person name="Fortin N."/>
            <person name="Tromas N."/>
            <person name="Shapiro B.J."/>
        </authorList>
    </citation>
    <scope>NUCLEOTIDE SEQUENCE [LARGE SCALE GENOMIC DNA]</scope>
    <source>
        <strain evidence="1">Mw_QC_S_20081001_S30D</strain>
    </source>
</reference>
<dbReference type="EMBL" id="SFAT01000087">
    <property type="protein sequence ID" value="TRU97865.1"/>
    <property type="molecule type" value="Genomic_DNA"/>
</dbReference>
<proteinExistence type="predicted"/>